<dbReference type="SUPFAM" id="SSF53474">
    <property type="entry name" value="alpha/beta-Hydrolases"/>
    <property type="match status" value="1"/>
</dbReference>
<dbReference type="Pfam" id="PF06342">
    <property type="entry name" value="DUF1057"/>
    <property type="match status" value="1"/>
</dbReference>
<dbReference type="Gene3D" id="3.40.50.1820">
    <property type="entry name" value="alpha/beta hydrolase"/>
    <property type="match status" value="1"/>
</dbReference>
<dbReference type="PANTHER" id="PTHR47533">
    <property type="entry name" value="PROTEIN CBG21859"/>
    <property type="match status" value="1"/>
</dbReference>
<proteinExistence type="predicted"/>
<dbReference type="AlphaFoldDB" id="A0A915E8J8"/>
<accession>A0A915E8J8</accession>
<dbReference type="PANTHER" id="PTHR47533:SF4">
    <property type="entry name" value="AB HYDROLASE-1 DOMAIN-CONTAINING PROTEIN"/>
    <property type="match status" value="1"/>
</dbReference>
<name>A0A915E8J8_9BILA</name>
<dbReference type="InterPro" id="IPR029058">
    <property type="entry name" value="AB_hydrolase_fold"/>
</dbReference>
<dbReference type="InterPro" id="IPR010463">
    <property type="entry name" value="DUF1057"/>
</dbReference>
<keyword evidence="1" id="KW-1185">Reference proteome</keyword>
<dbReference type="Proteomes" id="UP000887574">
    <property type="component" value="Unplaced"/>
</dbReference>
<sequence length="309" mass="35061">MKISSYANTNEPNLYQHCLPVKTHDSTVDLNIVFEDTDQAGNTLTRGTVIMTHGSPGSHKDFKYITPQLTKFGIRSIGVNWPGLGYSSNDKRLQHTNDERGQLVQGLVDTLELRQNLVFMGHSRGSEDALRRAAFNKDKTAAVVLVNPIGFSHHKGVRPFWSIQVVSWIWKSSAIFQKILAPLLYLRRDVAGNCLMTMSNTDFGKQKEFIKQLQQGDTSAVIVYSGKDHLVEPEKSQELVSYFDDIKQLTCTTELDDANIIEEAKKELNAGRRYLSVFSKRKSFLQKHRAVFLAEIISTIYRIKVECEY</sequence>
<reference evidence="2" key="1">
    <citation type="submission" date="2022-11" db="UniProtKB">
        <authorList>
            <consortium name="WormBaseParasite"/>
        </authorList>
    </citation>
    <scope>IDENTIFICATION</scope>
</reference>
<evidence type="ECO:0000313" key="2">
    <source>
        <dbReference type="WBParaSite" id="jg3992"/>
    </source>
</evidence>
<organism evidence="1 2">
    <name type="scientific">Ditylenchus dipsaci</name>
    <dbReference type="NCBI Taxonomy" id="166011"/>
    <lineage>
        <taxon>Eukaryota</taxon>
        <taxon>Metazoa</taxon>
        <taxon>Ecdysozoa</taxon>
        <taxon>Nematoda</taxon>
        <taxon>Chromadorea</taxon>
        <taxon>Rhabditida</taxon>
        <taxon>Tylenchina</taxon>
        <taxon>Tylenchomorpha</taxon>
        <taxon>Sphaerularioidea</taxon>
        <taxon>Anguinidae</taxon>
        <taxon>Anguininae</taxon>
        <taxon>Ditylenchus</taxon>
    </lineage>
</organism>
<protein>
    <submittedName>
        <fullName evidence="2">Serine aminopeptidase S33 domain-containing protein</fullName>
    </submittedName>
</protein>
<evidence type="ECO:0000313" key="1">
    <source>
        <dbReference type="Proteomes" id="UP000887574"/>
    </source>
</evidence>
<dbReference type="WBParaSite" id="jg3992">
    <property type="protein sequence ID" value="jg3992"/>
    <property type="gene ID" value="jg3992"/>
</dbReference>